<proteinExistence type="predicted"/>
<dbReference type="Pfam" id="PF01633">
    <property type="entry name" value="Choline_kinase"/>
    <property type="match status" value="1"/>
</dbReference>
<protein>
    <submittedName>
        <fullName evidence="1">Choline kinase</fullName>
    </submittedName>
</protein>
<dbReference type="EMBL" id="LVHI01000037">
    <property type="protein sequence ID" value="OAK51744.1"/>
    <property type="molecule type" value="Genomic_DNA"/>
</dbReference>
<dbReference type="Proteomes" id="UP000077519">
    <property type="component" value="Unassembled WGS sequence"/>
</dbReference>
<dbReference type="CDD" id="cd05151">
    <property type="entry name" value="ChoK-like"/>
    <property type="match status" value="1"/>
</dbReference>
<keyword evidence="1" id="KW-0808">Transferase</keyword>
<accession>A0A177Y8B2</accession>
<dbReference type="GO" id="GO:0004305">
    <property type="term" value="F:ethanolamine kinase activity"/>
    <property type="evidence" value="ECO:0007669"/>
    <property type="project" value="TreeGrafter"/>
</dbReference>
<dbReference type="GO" id="GO:0005737">
    <property type="term" value="C:cytoplasm"/>
    <property type="evidence" value="ECO:0007669"/>
    <property type="project" value="TreeGrafter"/>
</dbReference>
<sequence>MTMNDIAIGSARTEAERQVEKALASIPEWEGLGMTYSPVPGGLMNSNWRITVEGKSKRYFMKLPGSGTDSFIDRSLANEAARRAGALGIGPEVVLFDPVTGVEVIEFLEGYRACTNGDLKRPEIPLGMIDVYRTLHSGSKLSVTKTIFDMIDEHLEQVAELGVRLPRDAEVILTEYRQVKAAMLAGGLDLVACHNDPMPGNILIGDGIPMKLVDYEFASNNDRAYELAVLVTEMFYGEQQIMELIEEFFGRAEWSMVSRVQVCSFLADVKWGLWGCVNHKLSDAWDFDYHKYGSWKLARARIKMGDPRWGFWVHNF</sequence>
<dbReference type="PANTHER" id="PTHR22603:SF66">
    <property type="entry name" value="ETHANOLAMINE KINASE"/>
    <property type="match status" value="1"/>
</dbReference>
<dbReference type="Gene3D" id="3.30.200.20">
    <property type="entry name" value="Phosphorylase Kinase, domain 1"/>
    <property type="match status" value="1"/>
</dbReference>
<dbReference type="PANTHER" id="PTHR22603">
    <property type="entry name" value="CHOLINE/ETHANOALAMINE KINASE"/>
    <property type="match status" value="1"/>
</dbReference>
<name>A0A177Y8B2_9NOCA</name>
<keyword evidence="1" id="KW-0418">Kinase</keyword>
<dbReference type="GO" id="GO:0006646">
    <property type="term" value="P:phosphatidylethanolamine biosynthetic process"/>
    <property type="evidence" value="ECO:0007669"/>
    <property type="project" value="TreeGrafter"/>
</dbReference>
<evidence type="ECO:0000313" key="1">
    <source>
        <dbReference type="EMBL" id="OAK51744.1"/>
    </source>
</evidence>
<comment type="caution">
    <text evidence="1">The sequence shown here is derived from an EMBL/GenBank/DDBJ whole genome shotgun (WGS) entry which is preliminary data.</text>
</comment>
<dbReference type="Gene3D" id="3.90.1200.10">
    <property type="match status" value="1"/>
</dbReference>
<dbReference type="AlphaFoldDB" id="A0A177Y8B2"/>
<gene>
    <name evidence="1" type="ORF">A3K89_10745</name>
</gene>
<evidence type="ECO:0000313" key="2">
    <source>
        <dbReference type="Proteomes" id="UP000077519"/>
    </source>
</evidence>
<dbReference type="SUPFAM" id="SSF56112">
    <property type="entry name" value="Protein kinase-like (PK-like)"/>
    <property type="match status" value="1"/>
</dbReference>
<organism evidence="1 2">
    <name type="scientific">Rhodococcoides kyotonense</name>
    <dbReference type="NCBI Taxonomy" id="398843"/>
    <lineage>
        <taxon>Bacteria</taxon>
        <taxon>Bacillati</taxon>
        <taxon>Actinomycetota</taxon>
        <taxon>Actinomycetes</taxon>
        <taxon>Mycobacteriales</taxon>
        <taxon>Nocardiaceae</taxon>
        <taxon>Rhodococcoides</taxon>
    </lineage>
</organism>
<keyword evidence="2" id="KW-1185">Reference proteome</keyword>
<dbReference type="InterPro" id="IPR011009">
    <property type="entry name" value="Kinase-like_dom_sf"/>
</dbReference>
<reference evidence="1 2" key="1">
    <citation type="submission" date="2016-03" db="EMBL/GenBank/DDBJ databases">
        <title>Genome sequence of Rhodococcus kyotonensis KB10.</title>
        <authorList>
            <person name="Jeong H."/>
            <person name="Hong C.E."/>
            <person name="Jo S.H."/>
            <person name="Park J.M."/>
        </authorList>
    </citation>
    <scope>NUCLEOTIDE SEQUENCE [LARGE SCALE GENOMIC DNA]</scope>
    <source>
        <strain evidence="1 2">KB10</strain>
    </source>
</reference>